<evidence type="ECO:0000313" key="2">
    <source>
        <dbReference type="EMBL" id="KAK0389564.1"/>
    </source>
</evidence>
<sequence>MDASVASTVLYSLLPPEIAGFIHKNILDSRSPFQVVLSQIVLQVRNFINLVAPHFDRLLTQAGIDLSGTNITGVVAVAALVITVLAVLDYVRRMIFWWTRFTFRIVFWAIVVGAAALVWERGLMESAKDAAVLGGHVLGYAAGVKDHWMAEYERYEQQQQQHTMMGGGRGRSSGR</sequence>
<feature type="transmembrane region" description="Helical" evidence="1">
    <location>
        <begin position="71"/>
        <end position="89"/>
    </location>
</feature>
<keyword evidence="1" id="KW-0812">Transmembrane</keyword>
<reference evidence="2" key="1">
    <citation type="submission" date="2022-10" db="EMBL/GenBank/DDBJ databases">
        <title>Determination and structural analysis of whole genome sequence of Sarocladium strictum F4-1.</title>
        <authorList>
            <person name="Hu L."/>
            <person name="Jiang Y."/>
        </authorList>
    </citation>
    <scope>NUCLEOTIDE SEQUENCE</scope>
    <source>
        <strain evidence="2">F4-1</strain>
    </source>
</reference>
<evidence type="ECO:0000313" key="3">
    <source>
        <dbReference type="Proteomes" id="UP001175261"/>
    </source>
</evidence>
<evidence type="ECO:0000256" key="1">
    <source>
        <dbReference type="SAM" id="Phobius"/>
    </source>
</evidence>
<dbReference type="AlphaFoldDB" id="A0AA39GM96"/>
<keyword evidence="3" id="KW-1185">Reference proteome</keyword>
<comment type="caution">
    <text evidence="2">The sequence shown here is derived from an EMBL/GenBank/DDBJ whole genome shotgun (WGS) entry which is preliminary data.</text>
</comment>
<dbReference type="Proteomes" id="UP001175261">
    <property type="component" value="Unassembled WGS sequence"/>
</dbReference>
<gene>
    <name evidence="2" type="ORF">NLU13_3139</name>
</gene>
<keyword evidence="1" id="KW-0472">Membrane</keyword>
<proteinExistence type="predicted"/>
<protein>
    <submittedName>
        <fullName evidence="2">Uncharacterized protein</fullName>
    </submittedName>
</protein>
<dbReference type="EMBL" id="JAPDFR010000002">
    <property type="protein sequence ID" value="KAK0389564.1"/>
    <property type="molecule type" value="Genomic_DNA"/>
</dbReference>
<dbReference type="Pfam" id="PF12716">
    <property type="entry name" value="Apq12"/>
    <property type="match status" value="1"/>
</dbReference>
<name>A0AA39GM96_SARSR</name>
<keyword evidence="1" id="KW-1133">Transmembrane helix</keyword>
<accession>A0AA39GM96</accession>
<dbReference type="InterPro" id="IPR024316">
    <property type="entry name" value="APQ12"/>
</dbReference>
<feature type="transmembrane region" description="Helical" evidence="1">
    <location>
        <begin position="101"/>
        <end position="119"/>
    </location>
</feature>
<organism evidence="2 3">
    <name type="scientific">Sarocladium strictum</name>
    <name type="common">Black bundle disease fungus</name>
    <name type="synonym">Acremonium strictum</name>
    <dbReference type="NCBI Taxonomy" id="5046"/>
    <lineage>
        <taxon>Eukaryota</taxon>
        <taxon>Fungi</taxon>
        <taxon>Dikarya</taxon>
        <taxon>Ascomycota</taxon>
        <taxon>Pezizomycotina</taxon>
        <taxon>Sordariomycetes</taxon>
        <taxon>Hypocreomycetidae</taxon>
        <taxon>Hypocreales</taxon>
        <taxon>Sarocladiaceae</taxon>
        <taxon>Sarocladium</taxon>
    </lineage>
</organism>